<dbReference type="EMBL" id="JAUSWA010000041">
    <property type="protein sequence ID" value="MDQ0496666.1"/>
    <property type="molecule type" value="Genomic_DNA"/>
</dbReference>
<dbReference type="RefSeq" id="WP_307500313.1">
    <property type="nucleotide sequence ID" value="NZ_JAUSWA010000041.1"/>
</dbReference>
<proteinExistence type="predicted"/>
<keyword evidence="2" id="KW-1185">Reference proteome</keyword>
<feature type="non-terminal residue" evidence="1">
    <location>
        <position position="1"/>
    </location>
</feature>
<comment type="caution">
    <text evidence="1">The sequence shown here is derived from an EMBL/GenBank/DDBJ whole genome shotgun (WGS) entry which is preliminary data.</text>
</comment>
<name>A0ABU0L5X4_9BACL</name>
<organism evidence="1 2">
    <name type="scientific">Paenibacillus brasilensis</name>
    <dbReference type="NCBI Taxonomy" id="128574"/>
    <lineage>
        <taxon>Bacteria</taxon>
        <taxon>Bacillati</taxon>
        <taxon>Bacillota</taxon>
        <taxon>Bacilli</taxon>
        <taxon>Bacillales</taxon>
        <taxon>Paenibacillaceae</taxon>
        <taxon>Paenibacillus</taxon>
    </lineage>
</organism>
<reference evidence="1 2" key="1">
    <citation type="submission" date="2023-07" db="EMBL/GenBank/DDBJ databases">
        <title>Genomic Encyclopedia of Type Strains, Phase IV (KMG-IV): sequencing the most valuable type-strain genomes for metagenomic binning, comparative biology and taxonomic classification.</title>
        <authorList>
            <person name="Goeker M."/>
        </authorList>
    </citation>
    <scope>NUCLEOTIDE SEQUENCE [LARGE SCALE GENOMIC DNA]</scope>
    <source>
        <strain evidence="1 2">DSM 14914</strain>
    </source>
</reference>
<evidence type="ECO:0000313" key="1">
    <source>
        <dbReference type="EMBL" id="MDQ0496666.1"/>
    </source>
</evidence>
<dbReference type="Proteomes" id="UP001242811">
    <property type="component" value="Unassembled WGS sequence"/>
</dbReference>
<gene>
    <name evidence="1" type="ORF">QOZ95_004856</name>
</gene>
<evidence type="ECO:0000313" key="2">
    <source>
        <dbReference type="Proteomes" id="UP001242811"/>
    </source>
</evidence>
<accession>A0ABU0L5X4</accession>
<protein>
    <submittedName>
        <fullName evidence="1">Uncharacterized protein</fullName>
    </submittedName>
</protein>
<sequence length="75" mass="9008">DRLLSDSFGWYQRFYRKDDLFSTILWLFNRRAFRFSLYIKIHMANLLFSHVLKSLSNLEDTRYDKGIIGKIEGGN</sequence>